<dbReference type="EMBL" id="CADIJM010000015">
    <property type="protein sequence ID" value="CAB3730751.1"/>
    <property type="molecule type" value="Genomic_DNA"/>
</dbReference>
<gene>
    <name evidence="2" type="ORF">LMG26690_04760</name>
</gene>
<protein>
    <recommendedName>
        <fullName evidence="1">N-acetyltransferase domain-containing protein</fullName>
    </recommendedName>
</protein>
<organism evidence="2 3">
    <name type="scientific">Achromobacter animicus</name>
    <dbReference type="NCBI Taxonomy" id="1389935"/>
    <lineage>
        <taxon>Bacteria</taxon>
        <taxon>Pseudomonadati</taxon>
        <taxon>Pseudomonadota</taxon>
        <taxon>Betaproteobacteria</taxon>
        <taxon>Burkholderiales</taxon>
        <taxon>Alcaligenaceae</taxon>
        <taxon>Achromobacter</taxon>
    </lineage>
</organism>
<evidence type="ECO:0000313" key="3">
    <source>
        <dbReference type="Proteomes" id="UP000494214"/>
    </source>
</evidence>
<accession>A0A6S7BGR1</accession>
<name>A0A6S7BGR1_9BURK</name>
<evidence type="ECO:0000313" key="2">
    <source>
        <dbReference type="EMBL" id="CAB3730751.1"/>
    </source>
</evidence>
<keyword evidence="3" id="KW-1185">Reference proteome</keyword>
<proteinExistence type="predicted"/>
<dbReference type="Gene3D" id="3.40.630.30">
    <property type="match status" value="1"/>
</dbReference>
<dbReference type="Proteomes" id="UP000494214">
    <property type="component" value="Unassembled WGS sequence"/>
</dbReference>
<dbReference type="PROSITE" id="PS51186">
    <property type="entry name" value="GNAT"/>
    <property type="match status" value="1"/>
</dbReference>
<sequence length="182" mass="19082">MQYQVRPMRASDVDAILQAQALAYPQFLLEGAGFFLNRLALAPQYCWVAQPGTPMSSGALLGYLISYPWDAGLPPALDVPLPALPARADHWFLHDCAVVPAAQGTGVGQALVGAAAASAMDNGLTRASLVSLASAAGYWLRHGYAPLAPQTPGLAEKLAGYGEGASYMSRAFPFPAARPLRA</sequence>
<feature type="domain" description="N-acetyltransferase" evidence="1">
    <location>
        <begin position="3"/>
        <end position="173"/>
    </location>
</feature>
<dbReference type="InterPro" id="IPR016181">
    <property type="entry name" value="Acyl_CoA_acyltransferase"/>
</dbReference>
<dbReference type="GO" id="GO:0016747">
    <property type="term" value="F:acyltransferase activity, transferring groups other than amino-acyl groups"/>
    <property type="evidence" value="ECO:0007669"/>
    <property type="project" value="InterPro"/>
</dbReference>
<reference evidence="2 3" key="1">
    <citation type="submission" date="2020-04" db="EMBL/GenBank/DDBJ databases">
        <authorList>
            <person name="De Canck E."/>
        </authorList>
    </citation>
    <scope>NUCLEOTIDE SEQUENCE [LARGE SCALE GENOMIC DNA]</scope>
    <source>
        <strain evidence="2 3">LMG 26690</strain>
    </source>
</reference>
<evidence type="ECO:0000259" key="1">
    <source>
        <dbReference type="PROSITE" id="PS51186"/>
    </source>
</evidence>
<dbReference type="InterPro" id="IPR000182">
    <property type="entry name" value="GNAT_dom"/>
</dbReference>
<dbReference type="Pfam" id="PF00583">
    <property type="entry name" value="Acetyltransf_1"/>
    <property type="match status" value="1"/>
</dbReference>
<dbReference type="AlphaFoldDB" id="A0A6S7BGR1"/>
<dbReference type="SUPFAM" id="SSF55729">
    <property type="entry name" value="Acyl-CoA N-acyltransferases (Nat)"/>
    <property type="match status" value="1"/>
</dbReference>